<sequence>MGIAAGLPDCLDEGGGGGIPAWSDNGGLSRDVESPIHTHSLLPENECPAFSPTPSQATAGAVVLGNTVVRICHADHGKVEATKTKRRQREANANSQPAEYCRSDCARPAFQVALPRTLSPVPCLASLLPATSAFCHWPWISVIVSTAVAAAAAAAAARRLESSLSAMSLAAAAVNQTPASNQPHTMSLLVPLRIWPADDNCLRRRSRIHGLHDPAVRSDFRVLSGRSMGGNLQRTSKARPKARLPLESHLGGTPPAISTLRAREAWERRTSRQRCTAAPAEPGTGQWSLTVVMAAAPARVPNDVAGGDMFRLWSHSPAVVAFSSLKWGS</sequence>
<dbReference type="EMBL" id="WIGM01000676">
    <property type="protein sequence ID" value="KAF6816429.1"/>
    <property type="molecule type" value="Genomic_DNA"/>
</dbReference>
<reference evidence="1" key="1">
    <citation type="journal article" date="2020" name="Phytopathology">
        <title>Genome Sequence Resources of Colletotrichum truncatum, C. plurivorum, C. musicola, and C. sojae: Four Species Pathogenic to Soybean (Glycine max).</title>
        <authorList>
            <person name="Rogerio F."/>
            <person name="Boufleur T.R."/>
            <person name="Ciampi-Guillardi M."/>
            <person name="Sukno S.A."/>
            <person name="Thon M.R."/>
            <person name="Massola Junior N.S."/>
            <person name="Baroncelli R."/>
        </authorList>
    </citation>
    <scope>NUCLEOTIDE SEQUENCE</scope>
    <source>
        <strain evidence="1">LFN0074</strain>
    </source>
</reference>
<accession>A0A8H6JNC5</accession>
<dbReference type="Proteomes" id="UP000639643">
    <property type="component" value="Unassembled WGS sequence"/>
</dbReference>
<gene>
    <name evidence="1" type="ORF">CMUS01_12278</name>
</gene>
<organism evidence="1 2">
    <name type="scientific">Colletotrichum musicola</name>
    <dbReference type="NCBI Taxonomy" id="2175873"/>
    <lineage>
        <taxon>Eukaryota</taxon>
        <taxon>Fungi</taxon>
        <taxon>Dikarya</taxon>
        <taxon>Ascomycota</taxon>
        <taxon>Pezizomycotina</taxon>
        <taxon>Sordariomycetes</taxon>
        <taxon>Hypocreomycetidae</taxon>
        <taxon>Glomerellales</taxon>
        <taxon>Glomerellaceae</taxon>
        <taxon>Colletotrichum</taxon>
        <taxon>Colletotrichum orchidearum species complex</taxon>
    </lineage>
</organism>
<dbReference type="AlphaFoldDB" id="A0A8H6JNC5"/>
<evidence type="ECO:0000313" key="2">
    <source>
        <dbReference type="Proteomes" id="UP000639643"/>
    </source>
</evidence>
<proteinExistence type="predicted"/>
<comment type="caution">
    <text evidence="1">The sequence shown here is derived from an EMBL/GenBank/DDBJ whole genome shotgun (WGS) entry which is preliminary data.</text>
</comment>
<evidence type="ECO:0000313" key="1">
    <source>
        <dbReference type="EMBL" id="KAF6816429.1"/>
    </source>
</evidence>
<protein>
    <submittedName>
        <fullName evidence="1">Uncharacterized protein</fullName>
    </submittedName>
</protein>
<keyword evidence="2" id="KW-1185">Reference proteome</keyword>
<name>A0A8H6JNC5_9PEZI</name>